<dbReference type="InterPro" id="IPR004101">
    <property type="entry name" value="Mur_ligase_C"/>
</dbReference>
<keyword evidence="9 10" id="KW-0961">Cell wall biogenesis/degradation</keyword>
<evidence type="ECO:0000256" key="1">
    <source>
        <dbReference type="ARBA" id="ARBA00022490"/>
    </source>
</evidence>
<dbReference type="GO" id="GO:0005737">
    <property type="term" value="C:cytoplasm"/>
    <property type="evidence" value="ECO:0007669"/>
    <property type="project" value="UniProtKB-SubCell"/>
</dbReference>
<gene>
    <name evidence="10" type="primary">murF</name>
    <name evidence="15" type="ORF">SAMN04488071_3154</name>
</gene>
<keyword evidence="4 10" id="KW-0547">Nucleotide-binding</keyword>
<dbReference type="Pfam" id="PF08245">
    <property type="entry name" value="Mur_ligase_M"/>
    <property type="match status" value="1"/>
</dbReference>
<dbReference type="GO" id="GO:0051301">
    <property type="term" value="P:cell division"/>
    <property type="evidence" value="ECO:0007669"/>
    <property type="project" value="UniProtKB-KW"/>
</dbReference>
<dbReference type="PANTHER" id="PTHR43024">
    <property type="entry name" value="UDP-N-ACETYLMURAMOYL-TRIPEPTIDE--D-ALANYL-D-ALANINE LIGASE"/>
    <property type="match status" value="1"/>
</dbReference>
<keyword evidence="2 10" id="KW-0436">Ligase</keyword>
<dbReference type="SUPFAM" id="SSF53623">
    <property type="entry name" value="MurD-like peptide ligases, catalytic domain"/>
    <property type="match status" value="1"/>
</dbReference>
<dbReference type="UniPathway" id="UPA00219"/>
<dbReference type="GO" id="GO:0005524">
    <property type="term" value="F:ATP binding"/>
    <property type="evidence" value="ECO:0007669"/>
    <property type="project" value="UniProtKB-UniRule"/>
</dbReference>
<dbReference type="GO" id="GO:0008360">
    <property type="term" value="P:regulation of cell shape"/>
    <property type="evidence" value="ECO:0007669"/>
    <property type="project" value="UniProtKB-KW"/>
</dbReference>
<dbReference type="SUPFAM" id="SSF53244">
    <property type="entry name" value="MurD-like peptide ligases, peptide-binding domain"/>
    <property type="match status" value="1"/>
</dbReference>
<dbReference type="NCBIfam" id="TIGR01143">
    <property type="entry name" value="murF"/>
    <property type="match status" value="1"/>
</dbReference>
<evidence type="ECO:0000256" key="5">
    <source>
        <dbReference type="ARBA" id="ARBA00022840"/>
    </source>
</evidence>
<keyword evidence="8 10" id="KW-0131">Cell cycle</keyword>
<dbReference type="STRING" id="637679.GCA_001550055_02152"/>
<evidence type="ECO:0000256" key="9">
    <source>
        <dbReference type="ARBA" id="ARBA00023316"/>
    </source>
</evidence>
<keyword evidence="16" id="KW-1185">Reference proteome</keyword>
<dbReference type="SUPFAM" id="SSF63418">
    <property type="entry name" value="MurE/MurF N-terminal domain"/>
    <property type="match status" value="1"/>
</dbReference>
<evidence type="ECO:0000256" key="4">
    <source>
        <dbReference type="ARBA" id="ARBA00022741"/>
    </source>
</evidence>
<dbReference type="EC" id="6.3.2.10" evidence="10 11"/>
<dbReference type="InterPro" id="IPR000713">
    <property type="entry name" value="Mur_ligase_N"/>
</dbReference>
<accession>A0A1G7DLV4</accession>
<keyword evidence="7 10" id="KW-0573">Peptidoglycan synthesis</keyword>
<evidence type="ECO:0000313" key="16">
    <source>
        <dbReference type="Proteomes" id="UP000183685"/>
    </source>
</evidence>
<dbReference type="Pfam" id="PF01225">
    <property type="entry name" value="Mur_ligase"/>
    <property type="match status" value="1"/>
</dbReference>
<evidence type="ECO:0000256" key="11">
    <source>
        <dbReference type="RuleBase" id="RU004136"/>
    </source>
</evidence>
<dbReference type="AlphaFoldDB" id="A0A1G7DLV4"/>
<dbReference type="EMBL" id="FNAK01000007">
    <property type="protein sequence ID" value="SDE52096.1"/>
    <property type="molecule type" value="Genomic_DNA"/>
</dbReference>
<dbReference type="Gene3D" id="3.90.190.20">
    <property type="entry name" value="Mur ligase, C-terminal domain"/>
    <property type="match status" value="1"/>
</dbReference>
<evidence type="ECO:0000259" key="13">
    <source>
        <dbReference type="Pfam" id="PF02875"/>
    </source>
</evidence>
<feature type="domain" description="Mur ligase N-terminal catalytic" evidence="12">
    <location>
        <begin position="14"/>
        <end position="58"/>
    </location>
</feature>
<comment type="catalytic activity">
    <reaction evidence="10 11">
        <text>D-alanyl-D-alanine + UDP-N-acetyl-alpha-D-muramoyl-L-alanyl-gamma-D-glutamyl-meso-2,6-diaminopimelate + ATP = UDP-N-acetyl-alpha-D-muramoyl-L-alanyl-gamma-D-glutamyl-meso-2,6-diaminopimeloyl-D-alanyl-D-alanine + ADP + phosphate + H(+)</text>
        <dbReference type="Rhea" id="RHEA:28374"/>
        <dbReference type="ChEBI" id="CHEBI:15378"/>
        <dbReference type="ChEBI" id="CHEBI:30616"/>
        <dbReference type="ChEBI" id="CHEBI:43474"/>
        <dbReference type="ChEBI" id="CHEBI:57822"/>
        <dbReference type="ChEBI" id="CHEBI:61386"/>
        <dbReference type="ChEBI" id="CHEBI:83905"/>
        <dbReference type="ChEBI" id="CHEBI:456216"/>
        <dbReference type="EC" id="6.3.2.10"/>
    </reaction>
</comment>
<comment type="function">
    <text evidence="10 11">Involved in cell wall formation. Catalyzes the final step in the synthesis of UDP-N-acetylmuramoyl-pentapeptide, the precursor of murein.</text>
</comment>
<keyword evidence="3 10" id="KW-0132">Cell division</keyword>
<dbReference type="GO" id="GO:0008766">
    <property type="term" value="F:UDP-N-acetylmuramoylalanyl-D-glutamyl-2,6-diaminopimelate-D-alanyl-D-alanine ligase activity"/>
    <property type="evidence" value="ECO:0007669"/>
    <property type="project" value="RHEA"/>
</dbReference>
<evidence type="ECO:0000256" key="2">
    <source>
        <dbReference type="ARBA" id="ARBA00022598"/>
    </source>
</evidence>
<protein>
    <recommendedName>
        <fullName evidence="10 11">UDP-N-acetylmuramoyl-tripeptide--D-alanyl-D-alanine ligase</fullName>
        <ecNumber evidence="10 11">6.3.2.10</ecNumber>
    </recommendedName>
    <alternativeName>
        <fullName evidence="10">D-alanyl-D-alanine-adding enzyme</fullName>
    </alternativeName>
</protein>
<keyword evidence="5 10" id="KW-0067">ATP-binding</keyword>
<evidence type="ECO:0000256" key="3">
    <source>
        <dbReference type="ARBA" id="ARBA00022618"/>
    </source>
</evidence>
<evidence type="ECO:0000259" key="14">
    <source>
        <dbReference type="Pfam" id="PF08245"/>
    </source>
</evidence>
<evidence type="ECO:0000256" key="10">
    <source>
        <dbReference type="HAMAP-Rule" id="MF_02019"/>
    </source>
</evidence>
<dbReference type="Gene3D" id="3.40.1390.10">
    <property type="entry name" value="MurE/MurF, N-terminal domain"/>
    <property type="match status" value="1"/>
</dbReference>
<dbReference type="Gene3D" id="3.40.1190.10">
    <property type="entry name" value="Mur-like, catalytic domain"/>
    <property type="match status" value="1"/>
</dbReference>
<dbReference type="HAMAP" id="MF_02019">
    <property type="entry name" value="MurF"/>
    <property type="match status" value="1"/>
</dbReference>
<dbReference type="GO" id="GO:0009252">
    <property type="term" value="P:peptidoglycan biosynthetic process"/>
    <property type="evidence" value="ECO:0007669"/>
    <property type="project" value="UniProtKB-UniRule"/>
</dbReference>
<name>A0A1G7DLV4_9PROT</name>
<dbReference type="Proteomes" id="UP000183685">
    <property type="component" value="Unassembled WGS sequence"/>
</dbReference>
<dbReference type="InterPro" id="IPR035911">
    <property type="entry name" value="MurE/MurF_N"/>
</dbReference>
<reference evidence="15 16" key="1">
    <citation type="submission" date="2016-10" db="EMBL/GenBank/DDBJ databases">
        <authorList>
            <person name="de Groot N.N."/>
        </authorList>
    </citation>
    <scope>NUCLEOTIDE SEQUENCE [LARGE SCALE GENOMIC DNA]</scope>
    <source>
        <strain evidence="15 16">CGMCC 1.9109</strain>
    </source>
</reference>
<keyword evidence="6 10" id="KW-0133">Cell shape</keyword>
<dbReference type="GO" id="GO:0071555">
    <property type="term" value="P:cell wall organization"/>
    <property type="evidence" value="ECO:0007669"/>
    <property type="project" value="UniProtKB-KW"/>
</dbReference>
<organism evidence="15 16">
    <name type="scientific">Kordiimonas lacus</name>
    <dbReference type="NCBI Taxonomy" id="637679"/>
    <lineage>
        <taxon>Bacteria</taxon>
        <taxon>Pseudomonadati</taxon>
        <taxon>Pseudomonadota</taxon>
        <taxon>Alphaproteobacteria</taxon>
        <taxon>Kordiimonadales</taxon>
        <taxon>Kordiimonadaceae</taxon>
        <taxon>Kordiimonas</taxon>
    </lineage>
</organism>
<evidence type="ECO:0000256" key="8">
    <source>
        <dbReference type="ARBA" id="ARBA00023306"/>
    </source>
</evidence>
<sequence>MCGGLNARPWYADGVQTDSREVMPGDLFVALKGEFEDGHSYLADAFARGAVAALVSESVDGFDLGDTRLVHVADTLESLRLMAAEARRRAPAKIIAVTGSAGKTSVVHALRKSLERVDSTHASIKSYNNHVGVPLSLARMTRTSRFGIFELGMSGPGQIRHNTTLVRPHVAVVTGVGAAHTEAFSNVEAIAGAKAEIFEGLADGGVAVINIDHPYAHTLVELAKKTGHEVVTVSVTGDADVRPLRMTEHHNCTCLTAEIAGTPITYKIGQAGREWVQNSLLVLAAVKAAGGDLGHAAMALAALEAEPGRGRTHTLKLPYAQATLLDDSYNANALSMKAALRRLSLVPLSQFGRRIAVLADMRELGDEAKAVYQTLAKDIEKFGVSKIYSFGPEITNVAKRAGVDVVACNSVADGANQLLNDLRDGDAVMVKGANSAGLAKFVELLLEQNNQEIREDATRVAGVANAL</sequence>
<evidence type="ECO:0000259" key="12">
    <source>
        <dbReference type="Pfam" id="PF01225"/>
    </source>
</evidence>
<dbReference type="InterPro" id="IPR005863">
    <property type="entry name" value="UDP-N-AcMur_synth"/>
</dbReference>
<evidence type="ECO:0000256" key="6">
    <source>
        <dbReference type="ARBA" id="ARBA00022960"/>
    </source>
</evidence>
<evidence type="ECO:0000256" key="7">
    <source>
        <dbReference type="ARBA" id="ARBA00022984"/>
    </source>
</evidence>
<dbReference type="InterPro" id="IPR036565">
    <property type="entry name" value="Mur-like_cat_sf"/>
</dbReference>
<dbReference type="InterPro" id="IPR051046">
    <property type="entry name" value="MurCDEF_CellWall_CoF430Synth"/>
</dbReference>
<comment type="pathway">
    <text evidence="10 11">Cell wall biogenesis; peptidoglycan biosynthesis.</text>
</comment>
<feature type="domain" description="Mur ligase C-terminal" evidence="13">
    <location>
        <begin position="311"/>
        <end position="433"/>
    </location>
</feature>
<feature type="domain" description="Mur ligase central" evidence="14">
    <location>
        <begin position="97"/>
        <end position="286"/>
    </location>
</feature>
<dbReference type="Pfam" id="PF02875">
    <property type="entry name" value="Mur_ligase_C"/>
    <property type="match status" value="1"/>
</dbReference>
<dbReference type="GO" id="GO:0047480">
    <property type="term" value="F:UDP-N-acetylmuramoyl-tripeptide-D-alanyl-D-alanine ligase activity"/>
    <property type="evidence" value="ECO:0007669"/>
    <property type="project" value="UniProtKB-UniRule"/>
</dbReference>
<keyword evidence="1 10" id="KW-0963">Cytoplasm</keyword>
<feature type="binding site" evidence="10">
    <location>
        <begin position="99"/>
        <end position="105"/>
    </location>
    <ligand>
        <name>ATP</name>
        <dbReference type="ChEBI" id="CHEBI:30616"/>
    </ligand>
</feature>
<comment type="subcellular location">
    <subcellularLocation>
        <location evidence="10 11">Cytoplasm</location>
    </subcellularLocation>
</comment>
<dbReference type="InterPro" id="IPR036615">
    <property type="entry name" value="Mur_ligase_C_dom_sf"/>
</dbReference>
<evidence type="ECO:0000313" key="15">
    <source>
        <dbReference type="EMBL" id="SDE52096.1"/>
    </source>
</evidence>
<comment type="similarity">
    <text evidence="10">Belongs to the MurCDEF family. MurF subfamily.</text>
</comment>
<dbReference type="PANTHER" id="PTHR43024:SF1">
    <property type="entry name" value="UDP-N-ACETYLMURAMOYL-TRIPEPTIDE--D-ALANYL-D-ALANINE LIGASE"/>
    <property type="match status" value="1"/>
</dbReference>
<dbReference type="InterPro" id="IPR013221">
    <property type="entry name" value="Mur_ligase_cen"/>
</dbReference>
<proteinExistence type="inferred from homology"/>